<dbReference type="NCBIfam" id="TIGR00219">
    <property type="entry name" value="mreC"/>
    <property type="match status" value="1"/>
</dbReference>
<evidence type="ECO:0000256" key="1">
    <source>
        <dbReference type="ARBA" id="ARBA00009369"/>
    </source>
</evidence>
<reference evidence="8" key="1">
    <citation type="submission" date="2021-03" db="EMBL/GenBank/DDBJ databases">
        <title>Comamonas denitrificans.</title>
        <authorList>
            <person name="Finster K."/>
        </authorList>
    </citation>
    <scope>NUCLEOTIDE SEQUENCE</scope>
    <source>
        <strain evidence="8">MM2021_4</strain>
    </source>
</reference>
<dbReference type="EMBL" id="JAFNME010000002">
    <property type="protein sequence ID" value="MBO1248499.1"/>
    <property type="molecule type" value="Genomic_DNA"/>
</dbReference>
<evidence type="ECO:0000313" key="8">
    <source>
        <dbReference type="EMBL" id="MBO1248499.1"/>
    </source>
</evidence>
<feature type="compositionally biased region" description="Basic and acidic residues" evidence="6">
    <location>
        <begin position="307"/>
        <end position="318"/>
    </location>
</feature>
<dbReference type="PANTHER" id="PTHR34138">
    <property type="entry name" value="CELL SHAPE-DETERMINING PROTEIN MREC"/>
    <property type="match status" value="1"/>
</dbReference>
<comment type="caution">
    <text evidence="8">The sequence shown here is derived from an EMBL/GenBank/DDBJ whole genome shotgun (WGS) entry which is preliminary data.</text>
</comment>
<protein>
    <recommendedName>
        <fullName evidence="2">Cell shape-determining protein MreC</fullName>
    </recommendedName>
    <alternativeName>
        <fullName evidence="4">Cell shape protein MreC</fullName>
    </alternativeName>
</protein>
<proteinExistence type="inferred from homology"/>
<dbReference type="InterPro" id="IPR042175">
    <property type="entry name" value="Cell/Rod_MreC_2"/>
</dbReference>
<evidence type="ECO:0000259" key="7">
    <source>
        <dbReference type="Pfam" id="PF04085"/>
    </source>
</evidence>
<keyword evidence="5" id="KW-0175">Coiled coil</keyword>
<feature type="coiled-coil region" evidence="5">
    <location>
        <begin position="72"/>
        <end position="99"/>
    </location>
</feature>
<evidence type="ECO:0000313" key="9">
    <source>
        <dbReference type="Proteomes" id="UP000664731"/>
    </source>
</evidence>
<keyword evidence="9" id="KW-1185">Reference proteome</keyword>
<sequence>MSLRTLERDAPSLFKNRLPAPTQLAVFCALSLALMVADARLRITAPLRQALATVLYPVQLALLQPLRWISDSADYLEKLETAQRAAHEAEAKITAISLQAHQAQLLAQENRQLRGLLNLRERLPVPAQAAEVVYESPDRYSRRIILDQGQMAGIVPGSPVMDAAGVLGQVVRVQPFTSEVRLLVDRDQAIPTEVSRTGVRGVMYGLASNLTSDTVELRYMPSDSDVQPGDALVTSGLDGIYPPGLPVAVVTAVERQGATAFLRIDSQPLAKMQGTRHVLVLTPRNSVLAAERPIAQELATLSQSNADAKKKARDDKSAQRRATPAAPPGQERQP</sequence>
<dbReference type="AlphaFoldDB" id="A0A939GUX4"/>
<accession>A0A939GUX4</accession>
<dbReference type="RefSeq" id="WP_207574047.1">
    <property type="nucleotide sequence ID" value="NZ_JAFNME010000002.1"/>
</dbReference>
<dbReference type="GO" id="GO:0008360">
    <property type="term" value="P:regulation of cell shape"/>
    <property type="evidence" value="ECO:0007669"/>
    <property type="project" value="UniProtKB-KW"/>
</dbReference>
<evidence type="ECO:0000256" key="6">
    <source>
        <dbReference type="SAM" id="MobiDB-lite"/>
    </source>
</evidence>
<keyword evidence="3" id="KW-0133">Cell shape</keyword>
<evidence type="ECO:0000256" key="5">
    <source>
        <dbReference type="SAM" id="Coils"/>
    </source>
</evidence>
<dbReference type="InterPro" id="IPR042177">
    <property type="entry name" value="Cell/Rod_1"/>
</dbReference>
<dbReference type="Pfam" id="PF04085">
    <property type="entry name" value="MreC"/>
    <property type="match status" value="1"/>
</dbReference>
<evidence type="ECO:0000256" key="3">
    <source>
        <dbReference type="ARBA" id="ARBA00022960"/>
    </source>
</evidence>
<comment type="similarity">
    <text evidence="1">Belongs to the MreC family.</text>
</comment>
<organism evidence="8 9">
    <name type="scientific">Comamonas denitrificans</name>
    <dbReference type="NCBI Taxonomy" id="117506"/>
    <lineage>
        <taxon>Bacteria</taxon>
        <taxon>Pseudomonadati</taxon>
        <taxon>Pseudomonadota</taxon>
        <taxon>Betaproteobacteria</taxon>
        <taxon>Burkholderiales</taxon>
        <taxon>Comamonadaceae</taxon>
        <taxon>Comamonas</taxon>
    </lineage>
</organism>
<dbReference type="GO" id="GO:0005886">
    <property type="term" value="C:plasma membrane"/>
    <property type="evidence" value="ECO:0007669"/>
    <property type="project" value="TreeGrafter"/>
</dbReference>
<gene>
    <name evidence="8" type="primary">mreC</name>
    <name evidence="8" type="ORF">J1777_01420</name>
</gene>
<dbReference type="PANTHER" id="PTHR34138:SF1">
    <property type="entry name" value="CELL SHAPE-DETERMINING PROTEIN MREC"/>
    <property type="match status" value="1"/>
</dbReference>
<evidence type="ECO:0000256" key="4">
    <source>
        <dbReference type="ARBA" id="ARBA00032089"/>
    </source>
</evidence>
<feature type="domain" description="Rod shape-determining protein MreC beta-barrel core" evidence="7">
    <location>
        <begin position="132"/>
        <end position="281"/>
    </location>
</feature>
<dbReference type="Gene3D" id="2.40.10.340">
    <property type="entry name" value="Rod shape-determining protein MreC, domain 1"/>
    <property type="match status" value="1"/>
</dbReference>
<dbReference type="Proteomes" id="UP000664731">
    <property type="component" value="Unassembled WGS sequence"/>
</dbReference>
<dbReference type="InterPro" id="IPR055342">
    <property type="entry name" value="MreC_beta-barrel_core"/>
</dbReference>
<evidence type="ECO:0000256" key="2">
    <source>
        <dbReference type="ARBA" id="ARBA00013855"/>
    </source>
</evidence>
<name>A0A939GUX4_9BURK</name>
<dbReference type="InterPro" id="IPR007221">
    <property type="entry name" value="MreC"/>
</dbReference>
<feature type="region of interest" description="Disordered" evidence="6">
    <location>
        <begin position="298"/>
        <end position="334"/>
    </location>
</feature>
<dbReference type="Gene3D" id="2.40.10.350">
    <property type="entry name" value="Rod shape-determining protein MreC, domain 2"/>
    <property type="match status" value="1"/>
</dbReference>